<proteinExistence type="predicted"/>
<reference evidence="1 2" key="1">
    <citation type="journal article" date="2016" name="ISME J.">
        <title>Chasing the elusive Euryarchaeota class WSA2: genomes reveal a uniquely fastidious methyl-reducing methanogen.</title>
        <authorList>
            <person name="Nobu M.K."/>
            <person name="Narihiro T."/>
            <person name="Kuroda K."/>
            <person name="Mei R."/>
            <person name="Liu W.T."/>
        </authorList>
    </citation>
    <scope>NUCLEOTIDE SEQUENCE [LARGE SCALE GENOMIC DNA]</scope>
    <source>
        <strain evidence="1">U1lsi0528_Bin055</strain>
    </source>
</reference>
<dbReference type="AlphaFoldDB" id="A0A150J4X9"/>
<evidence type="ECO:0000313" key="1">
    <source>
        <dbReference type="EMBL" id="KYC52280.1"/>
    </source>
</evidence>
<evidence type="ECO:0000313" key="2">
    <source>
        <dbReference type="Proteomes" id="UP000075398"/>
    </source>
</evidence>
<dbReference type="Proteomes" id="UP000075398">
    <property type="component" value="Unassembled WGS sequence"/>
</dbReference>
<dbReference type="EMBL" id="LNGC01000028">
    <property type="protein sequence ID" value="KYC52280.1"/>
    <property type="molecule type" value="Genomic_DNA"/>
</dbReference>
<protein>
    <submittedName>
        <fullName evidence="1">Uncharacterized protein</fullName>
    </submittedName>
</protein>
<comment type="caution">
    <text evidence="1">The sequence shown here is derived from an EMBL/GenBank/DDBJ whole genome shotgun (WGS) entry which is preliminary data.</text>
</comment>
<organism evidence="1 2">
    <name type="scientific">Candidatus Methanofastidiosum methylothiophilum</name>
    <dbReference type="NCBI Taxonomy" id="1705564"/>
    <lineage>
        <taxon>Archaea</taxon>
        <taxon>Methanobacteriati</taxon>
        <taxon>Methanobacteriota</taxon>
        <taxon>Stenosarchaea group</taxon>
        <taxon>Candidatus Methanofastidiosia</taxon>
        <taxon>Candidatus Methanofastidiosales</taxon>
        <taxon>Candidatus Methanofastidiosaceae</taxon>
        <taxon>Candidatus Methanofastidiosum</taxon>
    </lineage>
</organism>
<name>A0A150J4X9_9EURY</name>
<gene>
    <name evidence="1" type="ORF">AMQ22_00903</name>
</gene>
<accession>A0A150J4X9</accession>
<sequence>MLSNDLIMCNTKLSEAYSQLEIHCHDMARLVDCIGNSLFIINIIAEMKIEDQKTLEKILGEVIVIRSTLGEIEDKWGNSKVFKEKMLEYLLE</sequence>